<gene>
    <name evidence="2" type="ORF">K469DRAFT_651760</name>
</gene>
<feature type="transmembrane region" description="Helical" evidence="1">
    <location>
        <begin position="243"/>
        <end position="267"/>
    </location>
</feature>
<organism evidence="2 3">
    <name type="scientific">Zopfia rhizophila CBS 207.26</name>
    <dbReference type="NCBI Taxonomy" id="1314779"/>
    <lineage>
        <taxon>Eukaryota</taxon>
        <taxon>Fungi</taxon>
        <taxon>Dikarya</taxon>
        <taxon>Ascomycota</taxon>
        <taxon>Pezizomycotina</taxon>
        <taxon>Dothideomycetes</taxon>
        <taxon>Dothideomycetes incertae sedis</taxon>
        <taxon>Zopfiaceae</taxon>
        <taxon>Zopfia</taxon>
    </lineage>
</organism>
<evidence type="ECO:0000313" key="2">
    <source>
        <dbReference type="EMBL" id="KAF2193384.1"/>
    </source>
</evidence>
<accession>A0A6A6EP83</accession>
<reference evidence="2" key="1">
    <citation type="journal article" date="2020" name="Stud. Mycol.">
        <title>101 Dothideomycetes genomes: a test case for predicting lifestyles and emergence of pathogens.</title>
        <authorList>
            <person name="Haridas S."/>
            <person name="Albert R."/>
            <person name="Binder M."/>
            <person name="Bloem J."/>
            <person name="Labutti K."/>
            <person name="Salamov A."/>
            <person name="Andreopoulos B."/>
            <person name="Baker S."/>
            <person name="Barry K."/>
            <person name="Bills G."/>
            <person name="Bluhm B."/>
            <person name="Cannon C."/>
            <person name="Castanera R."/>
            <person name="Culley D."/>
            <person name="Daum C."/>
            <person name="Ezra D."/>
            <person name="Gonzalez J."/>
            <person name="Henrissat B."/>
            <person name="Kuo A."/>
            <person name="Liang C."/>
            <person name="Lipzen A."/>
            <person name="Lutzoni F."/>
            <person name="Magnuson J."/>
            <person name="Mondo S."/>
            <person name="Nolan M."/>
            <person name="Ohm R."/>
            <person name="Pangilinan J."/>
            <person name="Park H.-J."/>
            <person name="Ramirez L."/>
            <person name="Alfaro M."/>
            <person name="Sun H."/>
            <person name="Tritt A."/>
            <person name="Yoshinaga Y."/>
            <person name="Zwiers L.-H."/>
            <person name="Turgeon B."/>
            <person name="Goodwin S."/>
            <person name="Spatafora J."/>
            <person name="Crous P."/>
            <person name="Grigoriev I."/>
        </authorList>
    </citation>
    <scope>NUCLEOTIDE SEQUENCE</scope>
    <source>
        <strain evidence="2">CBS 207.26</strain>
    </source>
</reference>
<evidence type="ECO:0000256" key="1">
    <source>
        <dbReference type="SAM" id="Phobius"/>
    </source>
</evidence>
<dbReference type="OrthoDB" id="5428890at2759"/>
<dbReference type="Proteomes" id="UP000800200">
    <property type="component" value="Unassembled WGS sequence"/>
</dbReference>
<dbReference type="EMBL" id="ML994613">
    <property type="protein sequence ID" value="KAF2193384.1"/>
    <property type="molecule type" value="Genomic_DNA"/>
</dbReference>
<sequence>MFEKLCDVRIRVTLFPLEGASPTILEELCQVLWDWKSCSQCQNRGTCSNDDCPWWRSHKLEPFFQFYRRITSWSIPEERGYGPYALRNHSDLFSIIGILNEKPDEARSVLIQQYFSNYEENQRPNIIDQNRAFNLATRVMTMVYCSVEKPHFLAIETLDSFQTILFPLDEESRNLLSSMVLEQNLDPNCLEYVSSDHLRDEEADIVYHYWGPRLMALFKEIENSKPRGIFGKWLERRSRGRHVMIIAIAGAVVAIATLAVAVFQSWISHQQWKHPITHGTSQS</sequence>
<keyword evidence="1" id="KW-0812">Transmembrane</keyword>
<keyword evidence="1" id="KW-1133">Transmembrane helix</keyword>
<evidence type="ECO:0000313" key="3">
    <source>
        <dbReference type="Proteomes" id="UP000800200"/>
    </source>
</evidence>
<keyword evidence="3" id="KW-1185">Reference proteome</keyword>
<name>A0A6A6EP83_9PEZI</name>
<keyword evidence="1" id="KW-0472">Membrane</keyword>
<protein>
    <submittedName>
        <fullName evidence="2">Uncharacterized protein</fullName>
    </submittedName>
</protein>
<proteinExistence type="predicted"/>
<dbReference type="AlphaFoldDB" id="A0A6A6EP83"/>